<dbReference type="PANTHER" id="PTHR47786:SF2">
    <property type="entry name" value="GLYCOSYL HYDROLASE FAMILY 13 CATALYTIC DOMAIN-CONTAINING PROTEIN"/>
    <property type="match status" value="1"/>
</dbReference>
<feature type="region of interest" description="Disordered" evidence="7">
    <location>
        <begin position="691"/>
        <end position="717"/>
    </location>
</feature>
<feature type="binding site" evidence="6">
    <location>
        <position position="790"/>
    </location>
    <ligand>
        <name>alpha-maltose 1-phosphate</name>
        <dbReference type="ChEBI" id="CHEBI:63576"/>
    </ligand>
</feature>
<dbReference type="AlphaFoldDB" id="A0A917BN32"/>
<evidence type="ECO:0000256" key="6">
    <source>
        <dbReference type="HAMAP-Rule" id="MF_02124"/>
    </source>
</evidence>
<dbReference type="InterPro" id="IPR006047">
    <property type="entry name" value="GH13_cat_dom"/>
</dbReference>
<dbReference type="InterPro" id="IPR049171">
    <property type="entry name" value="GLGE_C"/>
</dbReference>
<evidence type="ECO:0000259" key="8">
    <source>
        <dbReference type="SMART" id="SM00642"/>
    </source>
</evidence>
<dbReference type="Gene3D" id="2.60.40.10">
    <property type="entry name" value="Immunoglobulins"/>
    <property type="match status" value="1"/>
</dbReference>
<feature type="active site" description="Nucleophile" evidence="6">
    <location>
        <position position="827"/>
    </location>
</feature>
<accession>A0A917BN32</accession>
<feature type="domain" description="Glycosyl hydrolase family 13 catalytic" evidence="8">
    <location>
        <begin position="647"/>
        <end position="992"/>
    </location>
</feature>
<dbReference type="CDD" id="cd11344">
    <property type="entry name" value="AmyAc_GlgE_like"/>
    <property type="match status" value="1"/>
</dbReference>
<dbReference type="Gene3D" id="2.60.40.1180">
    <property type="entry name" value="Golgi alpha-mannosidase II"/>
    <property type="match status" value="1"/>
</dbReference>
<gene>
    <name evidence="6 9" type="primary">glgE</name>
    <name evidence="9" type="ORF">GCM10007301_03190</name>
</gene>
<protein>
    <recommendedName>
        <fullName evidence="6">Alpha-1,4-glucan:maltose-1-phosphate maltosyltransferase</fullName>
        <shortName evidence="6">GMPMT</shortName>
        <ecNumber evidence="6">2.4.99.16</ecNumber>
    </recommendedName>
    <alternativeName>
        <fullName evidence="6">(1-&gt;4)-alpha-D-glucan:maltose-1-phosphate alpha-D-maltosyltransferase</fullName>
    </alternativeName>
</protein>
<dbReference type="RefSeq" id="WP_188574764.1">
    <property type="nucleotide sequence ID" value="NZ_BMCT01000001.1"/>
</dbReference>
<feature type="binding site" evidence="6">
    <location>
        <position position="828"/>
    </location>
    <ligand>
        <name>alpha-maltose 1-phosphate</name>
        <dbReference type="ChEBI" id="CHEBI:63576"/>
    </ligand>
</feature>
<dbReference type="EMBL" id="BMCT01000001">
    <property type="protein sequence ID" value="GGF47160.1"/>
    <property type="molecule type" value="Genomic_DNA"/>
</dbReference>
<dbReference type="InterPro" id="IPR021828">
    <property type="entry name" value="GlgE_dom_N/S"/>
</dbReference>
<dbReference type="Pfam" id="PF21702">
    <property type="entry name" value="GLGE_C"/>
    <property type="match status" value="1"/>
</dbReference>
<feature type="binding site" evidence="6">
    <location>
        <position position="695"/>
    </location>
    <ligand>
        <name>alpha-maltose 1-phosphate</name>
        <dbReference type="ChEBI" id="CHEBI:63576"/>
    </ligand>
</feature>
<dbReference type="InterPro" id="IPR013780">
    <property type="entry name" value="Glyco_hydro_b"/>
</dbReference>
<keyword evidence="2 6" id="KW-0328">Glycosyltransferase</keyword>
<dbReference type="EC" id="2.4.99.16" evidence="6"/>
<evidence type="ECO:0000313" key="10">
    <source>
        <dbReference type="Proteomes" id="UP000606044"/>
    </source>
</evidence>
<evidence type="ECO:0000256" key="5">
    <source>
        <dbReference type="ARBA" id="ARBA00048735"/>
    </source>
</evidence>
<name>A0A917BN32_9HYPH</name>
<dbReference type="InterPro" id="IPR013783">
    <property type="entry name" value="Ig-like_fold"/>
</dbReference>
<dbReference type="Gene3D" id="1.20.58.80">
    <property type="entry name" value="Phosphotransferase system, lactose/cellobiose-type IIA subunit"/>
    <property type="match status" value="1"/>
</dbReference>
<feature type="site" description="Transition state stabilizer" evidence="6">
    <location>
        <position position="914"/>
    </location>
</feature>
<dbReference type="InterPro" id="IPR017853">
    <property type="entry name" value="GH"/>
</dbReference>
<comment type="function">
    <text evidence="6">Maltosyltransferase that uses maltose 1-phosphate (M1P) as the sugar donor to elongate linear or branched alpha-(1-&gt;4)-glucans. Is involved in a branched alpha-glucan biosynthetic pathway from trehalose, together with TreS, Mak and GlgB.</text>
</comment>
<evidence type="ECO:0000256" key="2">
    <source>
        <dbReference type="ARBA" id="ARBA00022676"/>
    </source>
</evidence>
<dbReference type="Proteomes" id="UP000606044">
    <property type="component" value="Unassembled WGS sequence"/>
</dbReference>
<dbReference type="Pfam" id="PF11896">
    <property type="entry name" value="GlgE_dom_N_S"/>
    <property type="match status" value="1"/>
</dbReference>
<evidence type="ECO:0000256" key="1">
    <source>
        <dbReference type="ARBA" id="ARBA00011738"/>
    </source>
</evidence>
<feature type="binding site" evidence="6">
    <location>
        <begin position="967"/>
        <end position="968"/>
    </location>
    <ligand>
        <name>alpha-maltose 1-phosphate</name>
        <dbReference type="ChEBI" id="CHEBI:63576"/>
    </ligand>
</feature>
<dbReference type="Gene3D" id="3.20.20.80">
    <property type="entry name" value="Glycosidases"/>
    <property type="match status" value="2"/>
</dbReference>
<comment type="catalytic activity">
    <reaction evidence="5 6">
        <text>alpha-maltose 1-phosphate + [(1-&gt;4)-alpha-D-glucosyl](n) = [(1-&gt;4)-alpha-D-glucosyl](n+2) + phosphate</text>
        <dbReference type="Rhea" id="RHEA:42692"/>
        <dbReference type="Rhea" id="RHEA-COMP:9584"/>
        <dbReference type="Rhea" id="RHEA-COMP:10183"/>
        <dbReference type="ChEBI" id="CHEBI:15444"/>
        <dbReference type="ChEBI" id="CHEBI:43474"/>
        <dbReference type="ChEBI" id="CHEBI:63576"/>
        <dbReference type="EC" id="2.4.99.16"/>
    </reaction>
</comment>
<dbReference type="HAMAP" id="MF_02124">
    <property type="entry name" value="GlgE"/>
    <property type="match status" value="1"/>
</dbReference>
<dbReference type="GO" id="GO:0030979">
    <property type="term" value="P:alpha-glucan biosynthetic process"/>
    <property type="evidence" value="ECO:0007669"/>
    <property type="project" value="UniProtKB-UniRule"/>
</dbReference>
<reference evidence="9" key="2">
    <citation type="submission" date="2020-09" db="EMBL/GenBank/DDBJ databases">
        <authorList>
            <person name="Sun Q."/>
            <person name="Sedlacek I."/>
        </authorList>
    </citation>
    <scope>NUCLEOTIDE SEQUENCE</scope>
    <source>
        <strain evidence="9">CCM 7897</strain>
    </source>
</reference>
<keyword evidence="4 6" id="KW-0119">Carbohydrate metabolism</keyword>
<dbReference type="GO" id="GO:0004553">
    <property type="term" value="F:hydrolase activity, hydrolyzing O-glycosyl compounds"/>
    <property type="evidence" value="ECO:0007669"/>
    <property type="project" value="InterPro"/>
</dbReference>
<dbReference type="SMART" id="SM00642">
    <property type="entry name" value="Aamy"/>
    <property type="match status" value="1"/>
</dbReference>
<comment type="subunit">
    <text evidence="1 6">Homodimer.</text>
</comment>
<sequence>MQILREPLSPRPLAGLAKPLPRLYLVHPLWLDGLDGFGAVCDHAAGLGFNAIALAPPFATGRSGNIFLTADHDRLNAALGTEADAVEGLAALVGHARSRGLDLYLDLVIDRVAVDGLLPALEEQWFLPRTPEDGIPDPRRAERQRDAAYIAYDEPDVALAASRHFADLVAQWTAAGVHGFRCDAPHRAPAAVWAEIIGAGRLTRPDTIFLAWTPGVPADAVAALAGSGFDGAFASTAWWDFRKPWMADELARLNAIGQTLGCPEAPFGPRLSAQGLTPSHVEVLHRRALDFSAAIGDGLLVPTGFEYGARDPLDPARGAPSDLAFVREAAPFDLGPAIRAANARLAARSGAAGGPWRLASAPGASVAAFVRPEGDGAALVLANGRADARTNVDSASVLPRALGFGRYMSQDGQVFAPGTPVDLGIGQVVRFTAAPHAPVLEDGSATADVRAAARVARLAIEAVSPAVDDGAFPIRRIVGERVEVEADVVTDGHDVIAVALLWRPADVEGWNEVPMTPLGNDRYAGAFPLERMGRHLYAVAAWRDAFGSFHHELEAKVKAGVPVSLEIREGVALAAAATAPEDHAEALGALQAELAAAPEERQQEILLADETVRIMRATRERPFATQSAFTYAVDAEREGAGFASWYEIFPRSTSGHVTRHGTFADVIADLPRIRDMGFDVLYFPPIHPIGEKNRKGRDNTLTPGPDDPGSPYAIGSKDGGHADIHRQLGTAEDFLRLVASAKAHGLEIALDFAIQCAPDHPWLTEHPGWFAYRPDGSIRYAENPPKKYQDIVNVDFYAKDAVPGLWLALRDVVLHWVEQGVKLFRVDNPHTKPLPFWQWLIADVRGKHPDTVFLAEAFTKPKMMYRLAKVGFSQSYTYFTWRNTKTELTSYLEELCQPPVSDIYRPHFFVTTPDINPYYLQTSGQGGFLTRAALAATLSGLWGVFSGFELCEAKPVPGKEEYASSDKYEIRARDYSAPGNIVAEITRLNRIRRENPALHTHKSVLFLNAWNDNVLAYAKATPSRDNLLVVAVNLDPHAAQEVDFEIPLWELDLPDHASVEVEDLMTDTSFRWTGKVQHARLDPAALPFAIWRLSRVEG</sequence>
<keyword evidence="10" id="KW-1185">Reference proteome</keyword>
<comment type="similarity">
    <text evidence="6">Belongs to the glycosyl hydrolase 13 family. GlgE subfamily.</text>
</comment>
<reference evidence="9" key="1">
    <citation type="journal article" date="2014" name="Int. J. Syst. Evol. Microbiol.">
        <title>Complete genome sequence of Corynebacterium casei LMG S-19264T (=DSM 44701T), isolated from a smear-ripened cheese.</title>
        <authorList>
            <consortium name="US DOE Joint Genome Institute (JGI-PGF)"/>
            <person name="Walter F."/>
            <person name="Albersmeier A."/>
            <person name="Kalinowski J."/>
            <person name="Ruckert C."/>
        </authorList>
    </citation>
    <scope>NUCLEOTIDE SEQUENCE</scope>
    <source>
        <strain evidence="9">CCM 7897</strain>
    </source>
</reference>
<dbReference type="SUPFAM" id="SSF51445">
    <property type="entry name" value="(Trans)glycosidases"/>
    <property type="match status" value="2"/>
</dbReference>
<evidence type="ECO:0000256" key="7">
    <source>
        <dbReference type="SAM" id="MobiDB-lite"/>
    </source>
</evidence>
<organism evidence="9 10">
    <name type="scientific">Azorhizobium oxalatiphilum</name>
    <dbReference type="NCBI Taxonomy" id="980631"/>
    <lineage>
        <taxon>Bacteria</taxon>
        <taxon>Pseudomonadati</taxon>
        <taxon>Pseudomonadota</taxon>
        <taxon>Alphaproteobacteria</taxon>
        <taxon>Hyphomicrobiales</taxon>
        <taxon>Xanthobacteraceae</taxon>
        <taxon>Azorhizobium</taxon>
    </lineage>
</organism>
<feature type="binding site" evidence="6">
    <location>
        <position position="755"/>
    </location>
    <ligand>
        <name>alpha-maltose 1-phosphate</name>
        <dbReference type="ChEBI" id="CHEBI:63576"/>
    </ligand>
</feature>
<dbReference type="InterPro" id="IPR026585">
    <property type="entry name" value="GlgE"/>
</dbReference>
<evidence type="ECO:0000256" key="4">
    <source>
        <dbReference type="ARBA" id="ARBA00023277"/>
    </source>
</evidence>
<proteinExistence type="inferred from homology"/>
<evidence type="ECO:0000313" key="9">
    <source>
        <dbReference type="EMBL" id="GGF47160.1"/>
    </source>
</evidence>
<feature type="active site" description="Proton donor" evidence="6">
    <location>
        <position position="856"/>
    </location>
</feature>
<comment type="caution">
    <text evidence="9">The sequence shown here is derived from an EMBL/GenBank/DDBJ whole genome shotgun (WGS) entry which is preliminary data.</text>
</comment>
<keyword evidence="3 6" id="KW-0808">Transferase</keyword>
<dbReference type="GO" id="GO:0016758">
    <property type="term" value="F:hexosyltransferase activity"/>
    <property type="evidence" value="ECO:0007669"/>
    <property type="project" value="UniProtKB-UniRule"/>
</dbReference>
<dbReference type="PANTHER" id="PTHR47786">
    <property type="entry name" value="ALPHA-1,4-GLUCAN:MALTOSE-1-PHOSPHATE MALTOSYLTRANSFERASE"/>
    <property type="match status" value="1"/>
</dbReference>
<evidence type="ECO:0000256" key="3">
    <source>
        <dbReference type="ARBA" id="ARBA00022679"/>
    </source>
</evidence>